<evidence type="ECO:0000313" key="4">
    <source>
        <dbReference type="Proteomes" id="UP000240357"/>
    </source>
</evidence>
<comment type="caution">
    <text evidence="3">The sequence shown here is derived from an EMBL/GenBank/DDBJ whole genome shotgun (WGS) entry which is preliminary data.</text>
</comment>
<evidence type="ECO:0000259" key="2">
    <source>
        <dbReference type="Pfam" id="PF04784"/>
    </source>
</evidence>
<dbReference type="OrthoDB" id="526867at2"/>
<feature type="domain" description="DUF547" evidence="2">
    <location>
        <begin position="68"/>
        <end position="171"/>
    </location>
</feature>
<protein>
    <submittedName>
        <fullName evidence="3">DUF547 domain-containing protein</fullName>
    </submittedName>
</protein>
<reference evidence="3 4" key="1">
    <citation type="submission" date="2018-03" db="EMBL/GenBank/DDBJ databases">
        <title>Adhaeribacter sp. HMF7605 Genome sequencing and assembly.</title>
        <authorList>
            <person name="Kang H."/>
            <person name="Kang J."/>
            <person name="Cha I."/>
            <person name="Kim H."/>
            <person name="Joh K."/>
        </authorList>
    </citation>
    <scope>NUCLEOTIDE SEQUENCE [LARGE SCALE GENOMIC DNA]</scope>
    <source>
        <strain evidence="3 4">HMF7605</strain>
    </source>
</reference>
<dbReference type="PANTHER" id="PTHR46361:SF5">
    <property type="entry name" value="DEP DOMAIN-CONTAINING PROTEIN"/>
    <property type="match status" value="1"/>
</dbReference>
<feature type="signal peptide" evidence="1">
    <location>
        <begin position="1"/>
        <end position="19"/>
    </location>
</feature>
<organism evidence="3 4">
    <name type="scientific">Adhaeribacter arboris</name>
    <dbReference type="NCBI Taxonomy" id="2072846"/>
    <lineage>
        <taxon>Bacteria</taxon>
        <taxon>Pseudomonadati</taxon>
        <taxon>Bacteroidota</taxon>
        <taxon>Cytophagia</taxon>
        <taxon>Cytophagales</taxon>
        <taxon>Hymenobacteraceae</taxon>
        <taxon>Adhaeribacter</taxon>
    </lineage>
</organism>
<sequence length="239" mass="27175">MKKFSILIVFVFFHLSLSAQNILPAFTSEADAFLKKYVSDGKVAYAAIKKEGQAIQVLSSRISSINLTNASENSKKAFYINAYNLLVIQAVSNLYPLKSVMDKPGFFDKTLYTVAGEKLTLNDLEKKKLLQPYPDARLHFALACAAISCPPLASFAYSPDEIDSQLNNRTKLTLNNPVFIRVNSKNRQVLLSKIFDWYKNDFTKDNQTVLSFLNTYRTDKIPGNYQLGYYEYNWSLNNQ</sequence>
<accession>A0A2T2YJB1</accession>
<keyword evidence="4" id="KW-1185">Reference proteome</keyword>
<gene>
    <name evidence="3" type="ORF">AHMF7605_19805</name>
</gene>
<dbReference type="Proteomes" id="UP000240357">
    <property type="component" value="Unassembled WGS sequence"/>
</dbReference>
<dbReference type="EMBL" id="PYFT01000001">
    <property type="protein sequence ID" value="PSR55591.1"/>
    <property type="molecule type" value="Genomic_DNA"/>
</dbReference>
<dbReference type="InterPro" id="IPR006869">
    <property type="entry name" value="DUF547"/>
</dbReference>
<keyword evidence="1" id="KW-0732">Signal</keyword>
<name>A0A2T2YJB1_9BACT</name>
<feature type="chain" id="PRO_5015498496" evidence="1">
    <location>
        <begin position="20"/>
        <end position="239"/>
    </location>
</feature>
<dbReference type="AlphaFoldDB" id="A0A2T2YJB1"/>
<evidence type="ECO:0000313" key="3">
    <source>
        <dbReference type="EMBL" id="PSR55591.1"/>
    </source>
</evidence>
<dbReference type="Pfam" id="PF04784">
    <property type="entry name" value="DUF547"/>
    <property type="match status" value="1"/>
</dbReference>
<proteinExistence type="predicted"/>
<evidence type="ECO:0000256" key="1">
    <source>
        <dbReference type="SAM" id="SignalP"/>
    </source>
</evidence>
<dbReference type="RefSeq" id="WP_106931771.1">
    <property type="nucleotide sequence ID" value="NZ_PYFT01000001.1"/>
</dbReference>
<dbReference type="PANTHER" id="PTHR46361">
    <property type="entry name" value="ELECTRON CARRIER/ PROTEIN DISULFIDE OXIDOREDUCTASE"/>
    <property type="match status" value="1"/>
</dbReference>